<keyword evidence="4" id="KW-0808">Transferase</keyword>
<evidence type="ECO:0000256" key="9">
    <source>
        <dbReference type="ARBA" id="ARBA00023136"/>
    </source>
</evidence>
<evidence type="ECO:0000313" key="12">
    <source>
        <dbReference type="EMBL" id="KAJ8311201.1"/>
    </source>
</evidence>
<evidence type="ECO:0000256" key="7">
    <source>
        <dbReference type="ARBA" id="ARBA00022989"/>
    </source>
</evidence>
<dbReference type="EC" id="2.4.1.-" evidence="10"/>
<evidence type="ECO:0000256" key="4">
    <source>
        <dbReference type="ARBA" id="ARBA00022679"/>
    </source>
</evidence>
<dbReference type="Gene3D" id="3.90.550.50">
    <property type="match status" value="1"/>
</dbReference>
<feature type="compositionally biased region" description="Low complexity" evidence="11">
    <location>
        <begin position="16"/>
        <end position="25"/>
    </location>
</feature>
<evidence type="ECO:0000256" key="1">
    <source>
        <dbReference type="ARBA" id="ARBA00004323"/>
    </source>
</evidence>
<dbReference type="EMBL" id="JARBDR010000542">
    <property type="protein sequence ID" value="KAJ8311201.1"/>
    <property type="molecule type" value="Genomic_DNA"/>
</dbReference>
<evidence type="ECO:0000256" key="10">
    <source>
        <dbReference type="RuleBase" id="RU363063"/>
    </source>
</evidence>
<dbReference type="InterPro" id="IPR002659">
    <property type="entry name" value="Glyco_trans_31"/>
</dbReference>
<accession>A0ABQ9F4R5</accession>
<feature type="non-terminal residue" evidence="12">
    <location>
        <position position="293"/>
    </location>
</feature>
<keyword evidence="9" id="KW-0472">Membrane</keyword>
<feature type="region of interest" description="Disordered" evidence="11">
    <location>
        <begin position="1"/>
        <end position="25"/>
    </location>
</feature>
<comment type="similarity">
    <text evidence="2 10">Belongs to the glycosyltransferase 31 family.</text>
</comment>
<evidence type="ECO:0000256" key="6">
    <source>
        <dbReference type="ARBA" id="ARBA00022968"/>
    </source>
</evidence>
<protein>
    <recommendedName>
        <fullName evidence="10">Hexosyltransferase</fullName>
        <ecNumber evidence="10">2.4.1.-</ecNumber>
    </recommendedName>
</protein>
<comment type="subcellular location">
    <subcellularLocation>
        <location evidence="1 10">Golgi apparatus membrane</location>
        <topology evidence="1 10">Single-pass type II membrane protein</topology>
    </subcellularLocation>
</comment>
<dbReference type="Proteomes" id="UP001217089">
    <property type="component" value="Unassembled WGS sequence"/>
</dbReference>
<proteinExistence type="inferred from homology"/>
<keyword evidence="8 10" id="KW-0333">Golgi apparatus</keyword>
<evidence type="ECO:0000256" key="11">
    <source>
        <dbReference type="SAM" id="MobiDB-lite"/>
    </source>
</evidence>
<evidence type="ECO:0000256" key="3">
    <source>
        <dbReference type="ARBA" id="ARBA00022676"/>
    </source>
</evidence>
<gene>
    <name evidence="12" type="ORF">KUTeg_011247</name>
</gene>
<evidence type="ECO:0000256" key="8">
    <source>
        <dbReference type="ARBA" id="ARBA00023034"/>
    </source>
</evidence>
<dbReference type="Pfam" id="PF01762">
    <property type="entry name" value="Galactosyl_T"/>
    <property type="match status" value="1"/>
</dbReference>
<keyword evidence="5" id="KW-0812">Transmembrane</keyword>
<dbReference type="PANTHER" id="PTHR11214:SF314">
    <property type="entry name" value="HEXOSYLTRANSFERASE"/>
    <property type="match status" value="1"/>
</dbReference>
<keyword evidence="3 10" id="KW-0328">Glycosyltransferase</keyword>
<dbReference type="PANTHER" id="PTHR11214">
    <property type="entry name" value="BETA-1,3-N-ACETYLGLUCOSAMINYLTRANSFERASE"/>
    <property type="match status" value="1"/>
</dbReference>
<evidence type="ECO:0000256" key="5">
    <source>
        <dbReference type="ARBA" id="ARBA00022692"/>
    </source>
</evidence>
<evidence type="ECO:0000313" key="13">
    <source>
        <dbReference type="Proteomes" id="UP001217089"/>
    </source>
</evidence>
<organism evidence="12 13">
    <name type="scientific">Tegillarca granosa</name>
    <name type="common">Malaysian cockle</name>
    <name type="synonym">Anadara granosa</name>
    <dbReference type="NCBI Taxonomy" id="220873"/>
    <lineage>
        <taxon>Eukaryota</taxon>
        <taxon>Metazoa</taxon>
        <taxon>Spiralia</taxon>
        <taxon>Lophotrochozoa</taxon>
        <taxon>Mollusca</taxon>
        <taxon>Bivalvia</taxon>
        <taxon>Autobranchia</taxon>
        <taxon>Pteriomorphia</taxon>
        <taxon>Arcoida</taxon>
        <taxon>Arcoidea</taxon>
        <taxon>Arcidae</taxon>
        <taxon>Tegillarca</taxon>
    </lineage>
</organism>
<keyword evidence="6" id="KW-0735">Signal-anchor</keyword>
<comment type="caution">
    <text evidence="12">The sequence shown here is derived from an EMBL/GenBank/DDBJ whole genome shotgun (WGS) entry which is preliminary data.</text>
</comment>
<reference evidence="12 13" key="1">
    <citation type="submission" date="2022-12" db="EMBL/GenBank/DDBJ databases">
        <title>Chromosome-level genome of Tegillarca granosa.</title>
        <authorList>
            <person name="Kim J."/>
        </authorList>
    </citation>
    <scope>NUCLEOTIDE SEQUENCE [LARGE SCALE GENOMIC DNA]</scope>
    <source>
        <strain evidence="12">Teg-2019</strain>
        <tissue evidence="12">Adductor muscle</tissue>
    </source>
</reference>
<sequence>MTEKSRESTITDSYTPSDLILSPPSPSPSCSGLILEKDMCKDINETKVFLMIVIETSPGEFDKRQAIRESWGSVVRKDKSVRVMFLLGRGNNSTLQDGVEKESKIYHDIAQGDFIDSYKNLTIKSFLLLKWTAVFCKEARYVAKVDTDIFLNVPHLLQILKTQKYTKSVLGRKVYISLPIRDKKSKWYTSTDIYPDLLYPTYIAGPAYVLSVDLVSPLLRVCFHKTFPWEDIFITGICASKVQAHLHMDWTFAKERRKPEKCSFVDVVTGHGQTPSEMKQIWDEINNDTIHCP</sequence>
<evidence type="ECO:0000256" key="2">
    <source>
        <dbReference type="ARBA" id="ARBA00008661"/>
    </source>
</evidence>
<keyword evidence="13" id="KW-1185">Reference proteome</keyword>
<keyword evidence="7" id="KW-1133">Transmembrane helix</keyword>
<name>A0ABQ9F4R5_TEGGR</name>